<feature type="region of interest" description="Disordered" evidence="2">
    <location>
        <begin position="81"/>
        <end position="292"/>
    </location>
</feature>
<evidence type="ECO:0000313" key="4">
    <source>
        <dbReference type="Proteomes" id="UP000184356"/>
    </source>
</evidence>
<evidence type="ECO:0008006" key="5">
    <source>
        <dbReference type="Google" id="ProtNLM"/>
    </source>
</evidence>
<organism evidence="3 4">
    <name type="scientific">Aspergillus sydowii CBS 593.65</name>
    <dbReference type="NCBI Taxonomy" id="1036612"/>
    <lineage>
        <taxon>Eukaryota</taxon>
        <taxon>Fungi</taxon>
        <taxon>Dikarya</taxon>
        <taxon>Ascomycota</taxon>
        <taxon>Pezizomycotina</taxon>
        <taxon>Eurotiomycetes</taxon>
        <taxon>Eurotiomycetidae</taxon>
        <taxon>Eurotiales</taxon>
        <taxon>Aspergillaceae</taxon>
        <taxon>Aspergillus</taxon>
        <taxon>Aspergillus subgen. Nidulantes</taxon>
    </lineage>
</organism>
<reference evidence="4" key="1">
    <citation type="journal article" date="2017" name="Genome Biol.">
        <title>Comparative genomics reveals high biological diversity and specific adaptations in the industrially and medically important fungal genus Aspergillus.</title>
        <authorList>
            <person name="de Vries R.P."/>
            <person name="Riley R."/>
            <person name="Wiebenga A."/>
            <person name="Aguilar-Osorio G."/>
            <person name="Amillis S."/>
            <person name="Uchima C.A."/>
            <person name="Anderluh G."/>
            <person name="Asadollahi M."/>
            <person name="Askin M."/>
            <person name="Barry K."/>
            <person name="Battaglia E."/>
            <person name="Bayram O."/>
            <person name="Benocci T."/>
            <person name="Braus-Stromeyer S.A."/>
            <person name="Caldana C."/>
            <person name="Canovas D."/>
            <person name="Cerqueira G.C."/>
            <person name="Chen F."/>
            <person name="Chen W."/>
            <person name="Choi C."/>
            <person name="Clum A."/>
            <person name="Dos Santos R.A."/>
            <person name="Damasio A.R."/>
            <person name="Diallinas G."/>
            <person name="Emri T."/>
            <person name="Fekete E."/>
            <person name="Flipphi M."/>
            <person name="Freyberg S."/>
            <person name="Gallo A."/>
            <person name="Gournas C."/>
            <person name="Habgood R."/>
            <person name="Hainaut M."/>
            <person name="Harispe M.L."/>
            <person name="Henrissat B."/>
            <person name="Hilden K.S."/>
            <person name="Hope R."/>
            <person name="Hossain A."/>
            <person name="Karabika E."/>
            <person name="Karaffa L."/>
            <person name="Karanyi Z."/>
            <person name="Krasevec N."/>
            <person name="Kuo A."/>
            <person name="Kusch H."/>
            <person name="LaButti K."/>
            <person name="Lagendijk E.L."/>
            <person name="Lapidus A."/>
            <person name="Levasseur A."/>
            <person name="Lindquist E."/>
            <person name="Lipzen A."/>
            <person name="Logrieco A.F."/>
            <person name="MacCabe A."/>
            <person name="Maekelae M.R."/>
            <person name="Malavazi I."/>
            <person name="Melin P."/>
            <person name="Meyer V."/>
            <person name="Mielnichuk N."/>
            <person name="Miskei M."/>
            <person name="Molnar A.P."/>
            <person name="Mule G."/>
            <person name="Ngan C.Y."/>
            <person name="Orejas M."/>
            <person name="Orosz E."/>
            <person name="Ouedraogo J.P."/>
            <person name="Overkamp K.M."/>
            <person name="Park H.-S."/>
            <person name="Perrone G."/>
            <person name="Piumi F."/>
            <person name="Punt P.J."/>
            <person name="Ram A.F."/>
            <person name="Ramon A."/>
            <person name="Rauscher S."/>
            <person name="Record E."/>
            <person name="Riano-Pachon D.M."/>
            <person name="Robert V."/>
            <person name="Roehrig J."/>
            <person name="Ruller R."/>
            <person name="Salamov A."/>
            <person name="Salih N.S."/>
            <person name="Samson R.A."/>
            <person name="Sandor E."/>
            <person name="Sanguinetti M."/>
            <person name="Schuetze T."/>
            <person name="Sepcic K."/>
            <person name="Shelest E."/>
            <person name="Sherlock G."/>
            <person name="Sophianopoulou V."/>
            <person name="Squina F.M."/>
            <person name="Sun H."/>
            <person name="Susca A."/>
            <person name="Todd R.B."/>
            <person name="Tsang A."/>
            <person name="Unkles S.E."/>
            <person name="van de Wiele N."/>
            <person name="van Rossen-Uffink D."/>
            <person name="Oliveira J.V."/>
            <person name="Vesth T.C."/>
            <person name="Visser J."/>
            <person name="Yu J.-H."/>
            <person name="Zhou M."/>
            <person name="Andersen M.R."/>
            <person name="Archer D.B."/>
            <person name="Baker S.E."/>
            <person name="Benoit I."/>
            <person name="Brakhage A.A."/>
            <person name="Braus G.H."/>
            <person name="Fischer R."/>
            <person name="Frisvad J.C."/>
            <person name="Goldman G.H."/>
            <person name="Houbraken J."/>
            <person name="Oakley B."/>
            <person name="Pocsi I."/>
            <person name="Scazzocchio C."/>
            <person name="Seiboth B."/>
            <person name="vanKuyk P.A."/>
            <person name="Wortman J."/>
            <person name="Dyer P.S."/>
            <person name="Grigoriev I.V."/>
        </authorList>
    </citation>
    <scope>NUCLEOTIDE SEQUENCE [LARGE SCALE GENOMIC DNA]</scope>
    <source>
        <strain evidence="4">CBS 593.65</strain>
    </source>
</reference>
<dbReference type="GeneID" id="63756716"/>
<proteinExistence type="predicted"/>
<keyword evidence="4" id="KW-1185">Reference proteome</keyword>
<evidence type="ECO:0000256" key="1">
    <source>
        <dbReference type="SAM" id="Coils"/>
    </source>
</evidence>
<keyword evidence="1" id="KW-0175">Coiled coil</keyword>
<dbReference type="Proteomes" id="UP000184356">
    <property type="component" value="Unassembled WGS sequence"/>
</dbReference>
<feature type="compositionally biased region" description="Basic and acidic residues" evidence="2">
    <location>
        <begin position="152"/>
        <end position="161"/>
    </location>
</feature>
<evidence type="ECO:0000313" key="3">
    <source>
        <dbReference type="EMBL" id="OJJ57597.1"/>
    </source>
</evidence>
<feature type="compositionally biased region" description="Polar residues" evidence="2">
    <location>
        <begin position="163"/>
        <end position="177"/>
    </location>
</feature>
<protein>
    <recommendedName>
        <fullName evidence="5">Myb-like domain-containing protein</fullName>
    </recommendedName>
</protein>
<name>A0A1L9TDU8_9EURO</name>
<feature type="compositionally biased region" description="Basic residues" evidence="2">
    <location>
        <begin position="89"/>
        <end position="105"/>
    </location>
</feature>
<dbReference type="VEuPathDB" id="FungiDB:ASPSYDRAFT_133610"/>
<accession>A0A1L9TDU8</accession>
<dbReference type="InterPro" id="IPR001005">
    <property type="entry name" value="SANT/Myb"/>
</dbReference>
<feature type="compositionally biased region" description="Acidic residues" evidence="2">
    <location>
        <begin position="115"/>
        <end position="132"/>
    </location>
</feature>
<dbReference type="RefSeq" id="XP_040701403.1">
    <property type="nucleotide sequence ID" value="XM_040840643.1"/>
</dbReference>
<feature type="compositionally biased region" description="Polar residues" evidence="2">
    <location>
        <begin position="258"/>
        <end position="271"/>
    </location>
</feature>
<gene>
    <name evidence="3" type="ORF">ASPSYDRAFT_133610</name>
</gene>
<dbReference type="CDD" id="cd00167">
    <property type="entry name" value="SANT"/>
    <property type="match status" value="1"/>
</dbReference>
<sequence>MRRISAFTLDMSPEHQRRKGRNAWSHEEIRRLLRLREEHKNLSWEKFHELNLFPDRTPHAVQVQHFRQLNGRKKALIPGSRSLAPRTSFRSRRTTAATRQRRAKARQMEYPLVFDDSEDEDYETDHDDEDGERDSARSQTPQAHGAAPEPSIDDRLQRARELTSATVQPAIQPSTADETGPRSYKLKQPPRPVLPSTTATPEPAADFFPQLPPTNPKPKYKQLQGPRALSNINSIPPSPELTPHSAGPVQQLRDPSSVAWNTVGNPSSTAPLEQIHPSPSKEQETASRVSLSAIPRPAPAEYYLNEARSYLALWSEVTESKHAADIERMQEENSRIKTEFEARLSSVDVITAERDRLREEKRELERRMEELKRKSEDDIQRITGVCRTISELENLKVLDMLGFRARQ</sequence>
<dbReference type="EMBL" id="KV878588">
    <property type="protein sequence ID" value="OJJ57597.1"/>
    <property type="molecule type" value="Genomic_DNA"/>
</dbReference>
<evidence type="ECO:0000256" key="2">
    <source>
        <dbReference type="SAM" id="MobiDB-lite"/>
    </source>
</evidence>
<feature type="coiled-coil region" evidence="1">
    <location>
        <begin position="347"/>
        <end position="381"/>
    </location>
</feature>
<dbReference type="AlphaFoldDB" id="A0A1L9TDU8"/>
<dbReference type="OrthoDB" id="4508614at2759"/>